<proteinExistence type="predicted"/>
<name>A0A8H5BZJ0_9AGAR</name>
<reference evidence="1 2" key="1">
    <citation type="journal article" date="2020" name="ISME J.">
        <title>Uncovering the hidden diversity of litter-decomposition mechanisms in mushroom-forming fungi.</title>
        <authorList>
            <person name="Floudas D."/>
            <person name="Bentzer J."/>
            <person name="Ahren D."/>
            <person name="Johansson T."/>
            <person name="Persson P."/>
            <person name="Tunlid A."/>
        </authorList>
    </citation>
    <scope>NUCLEOTIDE SEQUENCE [LARGE SCALE GENOMIC DNA]</scope>
    <source>
        <strain evidence="1 2">CBS 175.51</strain>
    </source>
</reference>
<sequence>MSKFDEIAQCEQLDDLRSYSKQYQQVVKLPDNPSGPNEEDADEFSPIDLTLVLSIINQLRT</sequence>
<evidence type="ECO:0000313" key="1">
    <source>
        <dbReference type="EMBL" id="KAF5332094.1"/>
    </source>
</evidence>
<organism evidence="1 2">
    <name type="scientific">Ephemerocybe angulata</name>
    <dbReference type="NCBI Taxonomy" id="980116"/>
    <lineage>
        <taxon>Eukaryota</taxon>
        <taxon>Fungi</taxon>
        <taxon>Dikarya</taxon>
        <taxon>Basidiomycota</taxon>
        <taxon>Agaricomycotina</taxon>
        <taxon>Agaricomycetes</taxon>
        <taxon>Agaricomycetidae</taxon>
        <taxon>Agaricales</taxon>
        <taxon>Agaricineae</taxon>
        <taxon>Psathyrellaceae</taxon>
        <taxon>Ephemerocybe</taxon>
    </lineage>
</organism>
<evidence type="ECO:0000313" key="2">
    <source>
        <dbReference type="Proteomes" id="UP000541558"/>
    </source>
</evidence>
<protein>
    <submittedName>
        <fullName evidence="1">Uncharacterized protein</fullName>
    </submittedName>
</protein>
<accession>A0A8H5BZJ0</accession>
<keyword evidence="2" id="KW-1185">Reference proteome</keyword>
<dbReference type="EMBL" id="JAACJK010000111">
    <property type="protein sequence ID" value="KAF5332094.1"/>
    <property type="molecule type" value="Genomic_DNA"/>
</dbReference>
<comment type="caution">
    <text evidence="1">The sequence shown here is derived from an EMBL/GenBank/DDBJ whole genome shotgun (WGS) entry which is preliminary data.</text>
</comment>
<dbReference type="Proteomes" id="UP000541558">
    <property type="component" value="Unassembled WGS sequence"/>
</dbReference>
<gene>
    <name evidence="1" type="ORF">D9611_008104</name>
</gene>
<dbReference type="AlphaFoldDB" id="A0A8H5BZJ0"/>